<dbReference type="KEGG" id="hae:halTADL_2001"/>
<dbReference type="EMBL" id="FNYR01000028">
    <property type="protein sequence ID" value="SEJ17607.1"/>
    <property type="molecule type" value="Genomic_DNA"/>
</dbReference>
<accession>A0A2H4Q326</accession>
<protein>
    <recommendedName>
        <fullName evidence="1">DUF7964 domain-containing protein</fullName>
    </recommendedName>
</protein>
<dbReference type="RefSeq" id="WP_009488239.1">
    <property type="nucleotide sequence ID" value="NZ_CP024845.1"/>
</dbReference>
<name>A0A1H6WTK0_9EURY</name>
<gene>
    <name evidence="2" type="ORF">SAMN05444271_1288</name>
</gene>
<reference evidence="2 3" key="1">
    <citation type="submission" date="2016-10" db="EMBL/GenBank/DDBJ databases">
        <authorList>
            <person name="de Groot N.N."/>
        </authorList>
    </citation>
    <scope>NUCLEOTIDE SEQUENCE [LARGE SCALE GENOMIC DNA]</scope>
    <source>
        <strain evidence="2 3">DSM 22187</strain>
    </source>
</reference>
<evidence type="ECO:0000259" key="1">
    <source>
        <dbReference type="Pfam" id="PF25912"/>
    </source>
</evidence>
<dbReference type="Proteomes" id="UP000198888">
    <property type="component" value="Unassembled WGS sequence"/>
</dbReference>
<dbReference type="GeneID" id="35002783"/>
<dbReference type="Pfam" id="PF25912">
    <property type="entry name" value="DUF7964"/>
    <property type="match status" value="1"/>
</dbReference>
<dbReference type="OrthoDB" id="195763at2157"/>
<dbReference type="STRING" id="1073996.SAMN05444271_1288"/>
<evidence type="ECO:0000313" key="2">
    <source>
        <dbReference type="EMBL" id="SEJ17607.1"/>
    </source>
</evidence>
<sequence length="119" mass="13043">MIDGPKTSPSFLSSLPSQPITDDIVKQIGENDNPKIRGAMGFPGSSPGTIEAFLLDMEAKTHVIVFDPGAEQWHVYKSFETEGMSHQQMVDYASELANEWLAQSLSDRIAAAENTEQDT</sequence>
<accession>A0A1H6WTK0</accession>
<feature type="domain" description="DUF7964" evidence="1">
    <location>
        <begin position="11"/>
        <end position="100"/>
    </location>
</feature>
<dbReference type="InterPro" id="IPR058270">
    <property type="entry name" value="DUF7964"/>
</dbReference>
<organism evidence="2 3">
    <name type="scientific">Halohasta litchfieldiae</name>
    <dbReference type="NCBI Taxonomy" id="1073996"/>
    <lineage>
        <taxon>Archaea</taxon>
        <taxon>Methanobacteriati</taxon>
        <taxon>Methanobacteriota</taxon>
        <taxon>Stenosarchaea group</taxon>
        <taxon>Halobacteria</taxon>
        <taxon>Halobacteriales</taxon>
        <taxon>Haloferacaceae</taxon>
        <taxon>Halohasta</taxon>
    </lineage>
</organism>
<proteinExistence type="predicted"/>
<keyword evidence="3" id="KW-1185">Reference proteome</keyword>
<evidence type="ECO:0000313" key="3">
    <source>
        <dbReference type="Proteomes" id="UP000198888"/>
    </source>
</evidence>
<dbReference type="AlphaFoldDB" id="A0A1H6WTK0"/>